<dbReference type="OMA" id="TYLPWAT"/>
<feature type="signal peptide" evidence="1">
    <location>
        <begin position="1"/>
        <end position="21"/>
    </location>
</feature>
<feature type="chain" id="PRO_5005803648" evidence="1">
    <location>
        <begin position="22"/>
        <end position="187"/>
    </location>
</feature>
<accession>A0A0M5J308</accession>
<dbReference type="Proteomes" id="UP000494163">
    <property type="component" value="Chromosome 2R"/>
</dbReference>
<dbReference type="InterPro" id="IPR016186">
    <property type="entry name" value="C-type_lectin-like/link_sf"/>
</dbReference>
<proteinExistence type="predicted"/>
<dbReference type="SMR" id="A0A0M5J308"/>
<dbReference type="InterPro" id="IPR016187">
    <property type="entry name" value="CTDL_fold"/>
</dbReference>
<dbReference type="Pfam" id="PF00059">
    <property type="entry name" value="Lectin_C"/>
    <property type="match status" value="1"/>
</dbReference>
<organism evidence="3 4">
    <name type="scientific">Drosophila busckii</name>
    <name type="common">Fruit fly</name>
    <dbReference type="NCBI Taxonomy" id="30019"/>
    <lineage>
        <taxon>Eukaryota</taxon>
        <taxon>Metazoa</taxon>
        <taxon>Ecdysozoa</taxon>
        <taxon>Arthropoda</taxon>
        <taxon>Hexapoda</taxon>
        <taxon>Insecta</taxon>
        <taxon>Pterygota</taxon>
        <taxon>Neoptera</taxon>
        <taxon>Endopterygota</taxon>
        <taxon>Diptera</taxon>
        <taxon>Brachycera</taxon>
        <taxon>Muscomorpha</taxon>
        <taxon>Ephydroidea</taxon>
        <taxon>Drosophilidae</taxon>
        <taxon>Drosophila</taxon>
    </lineage>
</organism>
<evidence type="ECO:0000256" key="1">
    <source>
        <dbReference type="SAM" id="SignalP"/>
    </source>
</evidence>
<dbReference type="InterPro" id="IPR001304">
    <property type="entry name" value="C-type_lectin-like"/>
</dbReference>
<dbReference type="CDD" id="cd00037">
    <property type="entry name" value="CLECT"/>
    <property type="match status" value="1"/>
</dbReference>
<gene>
    <name evidence="3" type="ORF">Dbus_chr2Rg1860</name>
</gene>
<reference evidence="3 4" key="1">
    <citation type="submission" date="2015-08" db="EMBL/GenBank/DDBJ databases">
        <title>Ancestral chromatin configuration constrains chromatin evolution on differentiating sex chromosomes in Drosophila.</title>
        <authorList>
            <person name="Zhou Q."/>
            <person name="Bachtrog D."/>
        </authorList>
    </citation>
    <scope>NUCLEOTIDE SEQUENCE [LARGE SCALE GENOMIC DNA]</scope>
    <source>
        <tissue evidence="3">Whole larvae</tissue>
    </source>
</reference>
<feature type="domain" description="C-type lectin" evidence="2">
    <location>
        <begin position="36"/>
        <end position="162"/>
    </location>
</feature>
<evidence type="ECO:0000313" key="3">
    <source>
        <dbReference type="EMBL" id="ALC42281.1"/>
    </source>
</evidence>
<dbReference type="STRING" id="30019.A0A0M5J308"/>
<dbReference type="SMART" id="SM00034">
    <property type="entry name" value="CLECT"/>
    <property type="match status" value="1"/>
</dbReference>
<evidence type="ECO:0000313" key="4">
    <source>
        <dbReference type="Proteomes" id="UP000494163"/>
    </source>
</evidence>
<dbReference type="PROSITE" id="PS50041">
    <property type="entry name" value="C_TYPE_LECTIN_2"/>
    <property type="match status" value="1"/>
</dbReference>
<dbReference type="SUPFAM" id="SSF56436">
    <property type="entry name" value="C-type lectin-like"/>
    <property type="match status" value="1"/>
</dbReference>
<keyword evidence="1" id="KW-0732">Signal</keyword>
<dbReference type="AlphaFoldDB" id="A0A0M5J308"/>
<protein>
    <submittedName>
        <fullName evidence="3">CG14500</fullName>
    </submittedName>
</protein>
<dbReference type="Gene3D" id="3.10.100.10">
    <property type="entry name" value="Mannose-Binding Protein A, subunit A"/>
    <property type="match status" value="1"/>
</dbReference>
<evidence type="ECO:0000259" key="2">
    <source>
        <dbReference type="PROSITE" id="PS50041"/>
    </source>
</evidence>
<sequence length="187" mass="21093">MLWQKLIICVVLCLGLSLAQSNNDNSTSCAQHFSLVGDKCVLIIDRWNSWYEADRACRALGAGLLSLQNQQQKQQLEKWLNATAPYTTEFWTSGNCLGKQGEYWWQSTGQQARYLPWASKEPLKNAGDCISLFSNTTLQGQKVDELRLKMKDCTTWAACICEQTPQKFDTRICLKPAAFESISVPSN</sequence>
<keyword evidence="4" id="KW-1185">Reference proteome</keyword>
<name>A0A0M5J308_DROBS</name>
<dbReference type="EMBL" id="CP012524">
    <property type="protein sequence ID" value="ALC42281.1"/>
    <property type="molecule type" value="Genomic_DNA"/>
</dbReference>
<dbReference type="OrthoDB" id="441660at2759"/>